<dbReference type="InterPro" id="IPR007197">
    <property type="entry name" value="rSAM"/>
</dbReference>
<organism evidence="8 9">
    <name type="scientific">Geothermobacter ehrlichii</name>
    <dbReference type="NCBI Taxonomy" id="213224"/>
    <lineage>
        <taxon>Bacteria</taxon>
        <taxon>Pseudomonadati</taxon>
        <taxon>Thermodesulfobacteriota</taxon>
        <taxon>Desulfuromonadia</taxon>
        <taxon>Desulfuromonadales</taxon>
        <taxon>Geothermobacteraceae</taxon>
        <taxon>Geothermobacter</taxon>
    </lineage>
</organism>
<dbReference type="SFLD" id="SFLDG01384">
    <property type="entry name" value="thioether_bond_formation_requi"/>
    <property type="match status" value="1"/>
</dbReference>
<dbReference type="InterPro" id="IPR023885">
    <property type="entry name" value="4Fe4S-binding_SPASM_dom"/>
</dbReference>
<dbReference type="SUPFAM" id="SSF102114">
    <property type="entry name" value="Radical SAM enzymes"/>
    <property type="match status" value="1"/>
</dbReference>
<evidence type="ECO:0000256" key="5">
    <source>
        <dbReference type="ARBA" id="ARBA00023014"/>
    </source>
</evidence>
<evidence type="ECO:0000313" key="8">
    <source>
        <dbReference type="EMBL" id="TYO96723.1"/>
    </source>
</evidence>
<name>A0A5D3WK99_9BACT</name>
<dbReference type="OrthoDB" id="308557at2"/>
<dbReference type="PANTHER" id="PTHR43273">
    <property type="entry name" value="ANAEROBIC SULFATASE-MATURATING ENZYME HOMOLOG ASLB-RELATED"/>
    <property type="match status" value="1"/>
</dbReference>
<gene>
    <name evidence="8" type="ORF">EDC39_11211</name>
</gene>
<accession>A0A5D3WK99</accession>
<dbReference type="GO" id="GO:0016491">
    <property type="term" value="F:oxidoreductase activity"/>
    <property type="evidence" value="ECO:0007669"/>
    <property type="project" value="InterPro"/>
</dbReference>
<keyword evidence="4" id="KW-0408">Iron</keyword>
<reference evidence="8 9" key="1">
    <citation type="submission" date="2019-07" db="EMBL/GenBank/DDBJ databases">
        <title>Genomic Encyclopedia of Type Strains, Phase IV (KMG-IV): sequencing the most valuable type-strain genomes for metagenomic binning, comparative biology and taxonomic classification.</title>
        <authorList>
            <person name="Goeker M."/>
        </authorList>
    </citation>
    <scope>NUCLEOTIDE SEQUENCE [LARGE SCALE GENOMIC DNA]</scope>
    <source>
        <strain evidence="8 9">SS015</strain>
    </source>
</reference>
<dbReference type="SFLD" id="SFLDG01067">
    <property type="entry name" value="SPASM/twitch_domain_containing"/>
    <property type="match status" value="1"/>
</dbReference>
<sequence length="486" mass="55154">MARTNRYHILPFQFKRREDNTVLMVNEAGDYVFLPTQQFEAFVCQDLDTNTETFKTLKGKHFVAEDDLPLAIDLLANKYRTRKGFLRDFTSLHMLVITLRCNQDCQYCQVSAENDTAREFDMSPETARIIVERIFEGPSNDIKIEFQGGEPTLNWPALTAAVEHAESLNQVAGRNLSFVVCTNLTSITREQLEFFRAHNVSISTSLDGPANIHNKHRILRNGRDTYTAFLNNLALAREICGHNAASALMTTTRSNLDSLQQVVDEYIRLGFQGVFFRSLNPYGMAAENQTTLAYTPAEWLAAYRSGLDYIIAKNLEGHHFPEFFATILLTRILTPFATGFVDLQSPTGAGIAGAIYDYQGDVFPSDEARMLSRMGDNYFRLGNVWESTFKEIFNGRKLRDIVKQGNLEVMPSCASCVYQAYCGVDPVRNYLETGDVVGHRPESDFCQKAMGVFDILFDKLQRNDEQEMAVFWSWITRRPLGRGDKS</sequence>
<evidence type="ECO:0000256" key="3">
    <source>
        <dbReference type="ARBA" id="ARBA00022723"/>
    </source>
</evidence>
<dbReference type="AlphaFoldDB" id="A0A5D3WK99"/>
<dbReference type="SMART" id="SM00729">
    <property type="entry name" value="Elp3"/>
    <property type="match status" value="1"/>
</dbReference>
<keyword evidence="9" id="KW-1185">Reference proteome</keyword>
<keyword evidence="3" id="KW-0479">Metal-binding</keyword>
<dbReference type="RefSeq" id="WP_148896570.1">
    <property type="nucleotide sequence ID" value="NZ_VNIB01000012.1"/>
</dbReference>
<dbReference type="InterPro" id="IPR023867">
    <property type="entry name" value="Sulphatase_maturase_rSAM"/>
</dbReference>
<dbReference type="InterPro" id="IPR058240">
    <property type="entry name" value="rSAM_sf"/>
</dbReference>
<evidence type="ECO:0000256" key="1">
    <source>
        <dbReference type="ARBA" id="ARBA00001966"/>
    </source>
</evidence>
<dbReference type="PANTHER" id="PTHR43273:SF3">
    <property type="entry name" value="ANAEROBIC SULFATASE-MATURATING ENZYME HOMOLOG ASLB-RELATED"/>
    <property type="match status" value="1"/>
</dbReference>
<evidence type="ECO:0000313" key="9">
    <source>
        <dbReference type="Proteomes" id="UP000324159"/>
    </source>
</evidence>
<protein>
    <submittedName>
        <fullName evidence="8">His-Xaa-Ser system radical SAM maturase HxsB</fullName>
    </submittedName>
</protein>
<evidence type="ECO:0000256" key="6">
    <source>
        <dbReference type="ARBA" id="ARBA00023601"/>
    </source>
</evidence>
<comment type="similarity">
    <text evidence="6">Belongs to the radical SAM superfamily. Anaerobic sulfatase-maturating enzyme family.</text>
</comment>
<dbReference type="InterPro" id="IPR013785">
    <property type="entry name" value="Aldolase_TIM"/>
</dbReference>
<dbReference type="Pfam" id="PF13186">
    <property type="entry name" value="SPASM"/>
    <property type="match status" value="1"/>
</dbReference>
<dbReference type="InterPro" id="IPR006638">
    <property type="entry name" value="Elp3/MiaA/NifB-like_rSAM"/>
</dbReference>
<dbReference type="GO" id="GO:0046872">
    <property type="term" value="F:metal ion binding"/>
    <property type="evidence" value="ECO:0007669"/>
    <property type="project" value="UniProtKB-KW"/>
</dbReference>
<evidence type="ECO:0000256" key="4">
    <source>
        <dbReference type="ARBA" id="ARBA00023004"/>
    </source>
</evidence>
<feature type="domain" description="Radical SAM core" evidence="7">
    <location>
        <begin position="87"/>
        <end position="319"/>
    </location>
</feature>
<dbReference type="Pfam" id="PF04055">
    <property type="entry name" value="Radical_SAM"/>
    <property type="match status" value="1"/>
</dbReference>
<dbReference type="Gene3D" id="3.20.20.70">
    <property type="entry name" value="Aldolase class I"/>
    <property type="match status" value="1"/>
</dbReference>
<comment type="caution">
    <text evidence="8">The sequence shown here is derived from an EMBL/GenBank/DDBJ whole genome shotgun (WGS) entry which is preliminary data.</text>
</comment>
<dbReference type="CDD" id="cd01335">
    <property type="entry name" value="Radical_SAM"/>
    <property type="match status" value="1"/>
</dbReference>
<dbReference type="SFLD" id="SFLDG01386">
    <property type="entry name" value="main_SPASM_domain-containing"/>
    <property type="match status" value="1"/>
</dbReference>
<proteinExistence type="inferred from homology"/>
<dbReference type="SFLD" id="SFLDS00029">
    <property type="entry name" value="Radical_SAM"/>
    <property type="match status" value="1"/>
</dbReference>
<keyword evidence="2" id="KW-0949">S-adenosyl-L-methionine</keyword>
<dbReference type="InterPro" id="IPR024023">
    <property type="entry name" value="rSAM_paired_HxsB"/>
</dbReference>
<evidence type="ECO:0000256" key="2">
    <source>
        <dbReference type="ARBA" id="ARBA00022691"/>
    </source>
</evidence>
<evidence type="ECO:0000259" key="7">
    <source>
        <dbReference type="PROSITE" id="PS51918"/>
    </source>
</evidence>
<keyword evidence="5" id="KW-0411">Iron-sulfur</keyword>
<dbReference type="Proteomes" id="UP000324159">
    <property type="component" value="Unassembled WGS sequence"/>
</dbReference>
<dbReference type="EMBL" id="VNIB01000012">
    <property type="protein sequence ID" value="TYO96723.1"/>
    <property type="molecule type" value="Genomic_DNA"/>
</dbReference>
<dbReference type="GO" id="GO:0051536">
    <property type="term" value="F:iron-sulfur cluster binding"/>
    <property type="evidence" value="ECO:0007669"/>
    <property type="project" value="UniProtKB-KW"/>
</dbReference>
<comment type="cofactor">
    <cofactor evidence="1">
        <name>[4Fe-4S] cluster</name>
        <dbReference type="ChEBI" id="CHEBI:49883"/>
    </cofactor>
</comment>
<dbReference type="NCBIfam" id="TIGR03978">
    <property type="entry name" value="rSAM_paired_1"/>
    <property type="match status" value="1"/>
</dbReference>
<dbReference type="PROSITE" id="PS51918">
    <property type="entry name" value="RADICAL_SAM"/>
    <property type="match status" value="1"/>
</dbReference>